<gene>
    <name evidence="2" type="ORF">MSTO_06370</name>
</gene>
<dbReference type="KEGG" id="msto:MSTO_06370"/>
<dbReference type="EMBL" id="AP022587">
    <property type="protein sequence ID" value="BBY20432.1"/>
    <property type="molecule type" value="Genomic_DNA"/>
</dbReference>
<dbReference type="Gene3D" id="3.40.710.10">
    <property type="entry name" value="DD-peptidase/beta-lactamase superfamily"/>
    <property type="match status" value="1"/>
</dbReference>
<feature type="domain" description="Beta-lactamase-related" evidence="1">
    <location>
        <begin position="73"/>
        <end position="377"/>
    </location>
</feature>
<evidence type="ECO:0000259" key="1">
    <source>
        <dbReference type="Pfam" id="PF00144"/>
    </source>
</evidence>
<sequence length="383" mass="40156">MVSSLPSDFEGRGAGRAALVLCAVLLSLCGCVRHTANPVSKPAPSSEVAVVTTKDNSLTKDKSQRVLDDAVNAATPGCSAAVGSKGTVVWTGVRGIADTAAGEKITVDTVFDIGSVSKQFTATAILLLADAGKLTLNDPLAQHMPEFPKWASTVSITQLIHQTSGIPEYEGLLVKQGFGISDRTTQEQAVRAVAAVPQLAFKPGSEFRYSDSNYLLLGKIVHRVSGQPLPQFLSAQIFGPLGLGMVMDPVGEVPRKAVAYAGGSDGYRMTASAWEQVGDGAVQASPSQLVQWGDNYRTGRVGGPRLLREQLAGAVEIGPGVPVRYGAGIYLKADGTLDHDGASPGFVTAFRVSKDRQTSVAVSCNTDDQIPEALADSIAKLWF</sequence>
<dbReference type="SUPFAM" id="SSF56601">
    <property type="entry name" value="beta-lactamase/transpeptidase-like"/>
    <property type="match status" value="1"/>
</dbReference>
<dbReference type="InterPro" id="IPR001466">
    <property type="entry name" value="Beta-lactam-related"/>
</dbReference>
<proteinExistence type="predicted"/>
<name>A0A7I7Q302_9MYCO</name>
<dbReference type="AlphaFoldDB" id="A0A7I7Q302"/>
<dbReference type="RefSeq" id="WP_163788525.1">
    <property type="nucleotide sequence ID" value="NZ_AP022587.1"/>
</dbReference>
<keyword evidence="2" id="KW-0449">Lipoprotein</keyword>
<reference evidence="2 3" key="1">
    <citation type="journal article" date="2019" name="Emerg. Microbes Infect.">
        <title>Comprehensive subspecies identification of 175 nontuberculous mycobacteria species based on 7547 genomic profiles.</title>
        <authorList>
            <person name="Matsumoto Y."/>
            <person name="Kinjo T."/>
            <person name="Motooka D."/>
            <person name="Nabeya D."/>
            <person name="Jung N."/>
            <person name="Uechi K."/>
            <person name="Horii T."/>
            <person name="Iida T."/>
            <person name="Fujita J."/>
            <person name="Nakamura S."/>
        </authorList>
    </citation>
    <scope>NUCLEOTIDE SEQUENCE [LARGE SCALE GENOMIC DNA]</scope>
    <source>
        <strain evidence="2 3">JCM 17783</strain>
    </source>
</reference>
<dbReference type="Pfam" id="PF00144">
    <property type="entry name" value="Beta-lactamase"/>
    <property type="match status" value="1"/>
</dbReference>
<dbReference type="Proteomes" id="UP000467130">
    <property type="component" value="Chromosome"/>
</dbReference>
<evidence type="ECO:0000313" key="2">
    <source>
        <dbReference type="EMBL" id="BBY20432.1"/>
    </source>
</evidence>
<accession>A0A7I7Q302</accession>
<dbReference type="PANTHER" id="PTHR46825:SF9">
    <property type="entry name" value="BETA-LACTAMASE-RELATED DOMAIN-CONTAINING PROTEIN"/>
    <property type="match status" value="1"/>
</dbReference>
<dbReference type="PANTHER" id="PTHR46825">
    <property type="entry name" value="D-ALANYL-D-ALANINE-CARBOXYPEPTIDASE/ENDOPEPTIDASE AMPH"/>
    <property type="match status" value="1"/>
</dbReference>
<protein>
    <submittedName>
        <fullName evidence="2">Lipoprotein</fullName>
    </submittedName>
</protein>
<organism evidence="2 3">
    <name type="scientific">Mycobacterium stomatepiae</name>
    <dbReference type="NCBI Taxonomy" id="470076"/>
    <lineage>
        <taxon>Bacteria</taxon>
        <taxon>Bacillati</taxon>
        <taxon>Actinomycetota</taxon>
        <taxon>Actinomycetes</taxon>
        <taxon>Mycobacteriales</taxon>
        <taxon>Mycobacteriaceae</taxon>
        <taxon>Mycobacterium</taxon>
        <taxon>Mycobacterium simiae complex</taxon>
    </lineage>
</organism>
<dbReference type="InterPro" id="IPR012338">
    <property type="entry name" value="Beta-lactam/transpept-like"/>
</dbReference>
<dbReference type="InterPro" id="IPR050491">
    <property type="entry name" value="AmpC-like"/>
</dbReference>
<evidence type="ECO:0000313" key="3">
    <source>
        <dbReference type="Proteomes" id="UP000467130"/>
    </source>
</evidence>
<keyword evidence="3" id="KW-1185">Reference proteome</keyword>